<evidence type="ECO:0000313" key="2">
    <source>
        <dbReference type="Proteomes" id="UP000770717"/>
    </source>
</evidence>
<reference evidence="1" key="1">
    <citation type="thesis" date="2020" institute="ProQuest LLC" country="789 East Eisenhower Parkway, Ann Arbor, MI, USA">
        <title>Comparative Genomics and Chromosome Evolution.</title>
        <authorList>
            <person name="Mudd A.B."/>
        </authorList>
    </citation>
    <scope>NUCLEOTIDE SEQUENCE</scope>
    <source>
        <strain evidence="1">HN-11 Male</strain>
        <tissue evidence="1">Kidney and liver</tissue>
    </source>
</reference>
<sequence length="87" mass="9962">MHRMLLGDLLQYMHMLGAPLLSCSLSLCLQAMSSMLVCFVTYIIHAEHTVLGFYAGSSCESASATKHILFRIEWCYKYIYLEITMFL</sequence>
<proteinExistence type="predicted"/>
<dbReference type="AlphaFoldDB" id="A0A8J6FE63"/>
<protein>
    <submittedName>
        <fullName evidence="1">Uncharacterized protein</fullName>
    </submittedName>
</protein>
<evidence type="ECO:0000313" key="1">
    <source>
        <dbReference type="EMBL" id="KAG9485979.1"/>
    </source>
</evidence>
<comment type="caution">
    <text evidence="1">The sequence shown here is derived from an EMBL/GenBank/DDBJ whole genome shotgun (WGS) entry which is preliminary data.</text>
</comment>
<gene>
    <name evidence="1" type="ORF">GDO78_008855</name>
</gene>
<keyword evidence="2" id="KW-1185">Reference proteome</keyword>
<dbReference type="EMBL" id="WNTK01000004">
    <property type="protein sequence ID" value="KAG9485979.1"/>
    <property type="molecule type" value="Genomic_DNA"/>
</dbReference>
<organism evidence="1 2">
    <name type="scientific">Eleutherodactylus coqui</name>
    <name type="common">Puerto Rican coqui</name>
    <dbReference type="NCBI Taxonomy" id="57060"/>
    <lineage>
        <taxon>Eukaryota</taxon>
        <taxon>Metazoa</taxon>
        <taxon>Chordata</taxon>
        <taxon>Craniata</taxon>
        <taxon>Vertebrata</taxon>
        <taxon>Euteleostomi</taxon>
        <taxon>Amphibia</taxon>
        <taxon>Batrachia</taxon>
        <taxon>Anura</taxon>
        <taxon>Neobatrachia</taxon>
        <taxon>Hyloidea</taxon>
        <taxon>Eleutherodactylidae</taxon>
        <taxon>Eleutherodactylinae</taxon>
        <taxon>Eleutherodactylus</taxon>
        <taxon>Eleutherodactylus</taxon>
    </lineage>
</organism>
<accession>A0A8J6FE63</accession>
<name>A0A8J6FE63_ELECQ</name>
<dbReference type="Proteomes" id="UP000770717">
    <property type="component" value="Unassembled WGS sequence"/>
</dbReference>